<dbReference type="InterPro" id="IPR002347">
    <property type="entry name" value="SDR_fam"/>
</dbReference>
<evidence type="ECO:0000313" key="4">
    <source>
        <dbReference type="EMBL" id="MBB5538088.1"/>
    </source>
</evidence>
<organism evidence="4 5">
    <name type="scientific">Rhizobium giardinii</name>
    <dbReference type="NCBI Taxonomy" id="56731"/>
    <lineage>
        <taxon>Bacteria</taxon>
        <taxon>Pseudomonadati</taxon>
        <taxon>Pseudomonadota</taxon>
        <taxon>Alphaproteobacteria</taxon>
        <taxon>Hyphomicrobiales</taxon>
        <taxon>Rhizobiaceae</taxon>
        <taxon>Rhizobium/Agrobacterium group</taxon>
        <taxon>Rhizobium</taxon>
    </lineage>
</organism>
<dbReference type="SMART" id="SM00822">
    <property type="entry name" value="PKS_KR"/>
    <property type="match status" value="1"/>
</dbReference>
<dbReference type="Proteomes" id="UP000585507">
    <property type="component" value="Unassembled WGS sequence"/>
</dbReference>
<keyword evidence="2" id="KW-0560">Oxidoreductase</keyword>
<dbReference type="Gene3D" id="3.40.50.720">
    <property type="entry name" value="NAD(P)-binding Rossmann-like Domain"/>
    <property type="match status" value="1"/>
</dbReference>
<dbReference type="AlphaFoldDB" id="A0A7W8UF42"/>
<dbReference type="InterPro" id="IPR057326">
    <property type="entry name" value="KR_dom"/>
</dbReference>
<accession>A0A7W8UF42</accession>
<dbReference type="Pfam" id="PF13561">
    <property type="entry name" value="adh_short_C2"/>
    <property type="match status" value="1"/>
</dbReference>
<reference evidence="4 5" key="1">
    <citation type="submission" date="2020-08" db="EMBL/GenBank/DDBJ databases">
        <title>Genomic Encyclopedia of Type Strains, Phase IV (KMG-V): Genome sequencing to study the core and pangenomes of soil and plant-associated prokaryotes.</title>
        <authorList>
            <person name="Whitman W."/>
        </authorList>
    </citation>
    <scope>NUCLEOTIDE SEQUENCE [LARGE SCALE GENOMIC DNA]</scope>
    <source>
        <strain evidence="4 5">SEMIA 4084</strain>
    </source>
</reference>
<evidence type="ECO:0000256" key="2">
    <source>
        <dbReference type="ARBA" id="ARBA00023002"/>
    </source>
</evidence>
<dbReference type="PANTHER" id="PTHR43477">
    <property type="entry name" value="DIHYDROANTICAPSIN 7-DEHYDROGENASE"/>
    <property type="match status" value="1"/>
</dbReference>
<evidence type="ECO:0000256" key="1">
    <source>
        <dbReference type="ARBA" id="ARBA00006484"/>
    </source>
</evidence>
<dbReference type="FunFam" id="3.40.50.720:FF:000084">
    <property type="entry name" value="Short-chain dehydrogenase reductase"/>
    <property type="match status" value="1"/>
</dbReference>
<comment type="similarity">
    <text evidence="1">Belongs to the short-chain dehydrogenases/reductases (SDR) family.</text>
</comment>
<dbReference type="PRINTS" id="PR00081">
    <property type="entry name" value="GDHRDH"/>
</dbReference>
<evidence type="ECO:0000259" key="3">
    <source>
        <dbReference type="SMART" id="SM00822"/>
    </source>
</evidence>
<keyword evidence="5" id="KW-1185">Reference proteome</keyword>
<dbReference type="InterPro" id="IPR036291">
    <property type="entry name" value="NAD(P)-bd_dom_sf"/>
</dbReference>
<dbReference type="GO" id="GO:0016491">
    <property type="term" value="F:oxidoreductase activity"/>
    <property type="evidence" value="ECO:0007669"/>
    <property type="project" value="UniProtKB-KW"/>
</dbReference>
<dbReference type="PANTHER" id="PTHR43477:SF1">
    <property type="entry name" value="DIHYDROANTICAPSIN 7-DEHYDROGENASE"/>
    <property type="match status" value="1"/>
</dbReference>
<feature type="domain" description="Ketoreductase" evidence="3">
    <location>
        <begin position="7"/>
        <end position="181"/>
    </location>
</feature>
<dbReference type="SUPFAM" id="SSF51735">
    <property type="entry name" value="NAD(P)-binding Rossmann-fold domains"/>
    <property type="match status" value="1"/>
</dbReference>
<comment type="caution">
    <text evidence="4">The sequence shown here is derived from an EMBL/GenBank/DDBJ whole genome shotgun (WGS) entry which is preliminary data.</text>
</comment>
<name>A0A7W8UF42_9HYPH</name>
<dbReference type="InterPro" id="IPR051122">
    <property type="entry name" value="SDR_DHRS6-like"/>
</dbReference>
<protein>
    <submittedName>
        <fullName evidence="4">NAD(P)-dependent dehydrogenase (Short-subunit alcohol dehydrogenase family)</fullName>
    </submittedName>
</protein>
<proteinExistence type="inferred from homology"/>
<gene>
    <name evidence="4" type="ORF">GGD55_004809</name>
</gene>
<dbReference type="NCBIfam" id="NF005075">
    <property type="entry name" value="PRK06500.1"/>
    <property type="match status" value="1"/>
</dbReference>
<dbReference type="EMBL" id="JACHBK010000012">
    <property type="protein sequence ID" value="MBB5538088.1"/>
    <property type="molecule type" value="Genomic_DNA"/>
</dbReference>
<dbReference type="RefSeq" id="WP_018325141.1">
    <property type="nucleotide sequence ID" value="NZ_JACHBK010000012.1"/>
</dbReference>
<evidence type="ECO:0000313" key="5">
    <source>
        <dbReference type="Proteomes" id="UP000585507"/>
    </source>
</evidence>
<dbReference type="CDD" id="cd05233">
    <property type="entry name" value="SDR_c"/>
    <property type="match status" value="1"/>
</dbReference>
<sequence length="246" mass="25339">MSRLHNKTALITGGTSGIGLETARQFIAEGARVAVTGTNPATIEAARAELGDKALVIQANAGDVAGQKAVAEAIENAFGHLDILFVNAGAADFRPIEQFDEEAFDRSVAVNVKGPFFLIQALMPILANPTSIVLNTSINAHIGMPNTSVYALTKAALLSFAKTLSGELIGRGIRVNAVSPGPVATPLYGKLGMSVADTDAMAAAKIPAGRFGNPSEIAKAVVFLASDESTYTVGSELVIDGGMSNL</sequence>